<dbReference type="AlphaFoldDB" id="A0A2R6C684"/>
<dbReference type="EMBL" id="NEXF01000503">
    <property type="protein sequence ID" value="PSO06403.1"/>
    <property type="molecule type" value="Genomic_DNA"/>
</dbReference>
<proteinExistence type="predicted"/>
<gene>
    <name evidence="1" type="ORF">B9Q04_16210</name>
</gene>
<reference evidence="1 2" key="1">
    <citation type="submission" date="2017-04" db="EMBL/GenBank/DDBJ databases">
        <title>Novel microbial lineages endemic to geothermal iron-oxide mats fill important gaps in the evolutionary history of Archaea.</title>
        <authorList>
            <person name="Jay Z.J."/>
            <person name="Beam J.P."/>
            <person name="Dlakic M."/>
            <person name="Rusch D.B."/>
            <person name="Kozubal M.A."/>
            <person name="Inskeep W.P."/>
        </authorList>
    </citation>
    <scope>NUCLEOTIDE SEQUENCE [LARGE SCALE GENOMIC DNA]</scope>
    <source>
        <strain evidence="1">BE_D</strain>
    </source>
</reference>
<dbReference type="Proteomes" id="UP000242015">
    <property type="component" value="Unassembled WGS sequence"/>
</dbReference>
<protein>
    <submittedName>
        <fullName evidence="1">Uncharacterized protein</fullName>
    </submittedName>
</protein>
<sequence length="59" mass="6919">LEGYMLLSKSREQIRILVSNQEVEELIRKLQGYTQLVVGKPNISDIVIYLSRLNNRSNW</sequence>
<organism evidence="1 2">
    <name type="scientific">Candidatus Marsarchaeota G2 archaeon BE_D</name>
    <dbReference type="NCBI Taxonomy" id="1978158"/>
    <lineage>
        <taxon>Archaea</taxon>
        <taxon>Candidatus Marsarchaeota</taxon>
        <taxon>Candidatus Marsarchaeota group 2</taxon>
    </lineage>
</organism>
<name>A0A2R6C684_9ARCH</name>
<evidence type="ECO:0000313" key="1">
    <source>
        <dbReference type="EMBL" id="PSO06403.1"/>
    </source>
</evidence>
<feature type="non-terminal residue" evidence="1">
    <location>
        <position position="1"/>
    </location>
</feature>
<evidence type="ECO:0000313" key="2">
    <source>
        <dbReference type="Proteomes" id="UP000242015"/>
    </source>
</evidence>
<accession>A0A2R6C684</accession>
<comment type="caution">
    <text evidence="1">The sequence shown here is derived from an EMBL/GenBank/DDBJ whole genome shotgun (WGS) entry which is preliminary data.</text>
</comment>